<dbReference type="Proteomes" id="UP000468531">
    <property type="component" value="Unassembled WGS sequence"/>
</dbReference>
<keyword evidence="1" id="KW-0812">Transmembrane</keyword>
<keyword evidence="1" id="KW-1133">Transmembrane helix</keyword>
<reference evidence="2 3" key="1">
    <citation type="journal article" date="2020" name="Arch. Microbiol.">
        <title>Bradyrhizobium uaiense sp. nov., a new highly efficient cowpea symbiont.</title>
        <authorList>
            <person name="Cabral Michel D."/>
            <person name="Azarias Guimaraes A."/>
            <person name="Martins da Costa E."/>
            <person name="Soares de Carvalho T."/>
            <person name="Balsanelli E."/>
            <person name="Willems A."/>
            <person name="Maltempi de Souza E."/>
            <person name="de Souza Moreira F.M."/>
        </authorList>
    </citation>
    <scope>NUCLEOTIDE SEQUENCE [LARGE SCALE GENOMIC DNA]</scope>
    <source>
        <strain evidence="2 3">UFLA 03-164</strain>
    </source>
</reference>
<dbReference type="EMBL" id="VKHP01000026">
    <property type="protein sequence ID" value="NEU96091.1"/>
    <property type="molecule type" value="Genomic_DNA"/>
</dbReference>
<name>A0A6P1BES9_9BRAD</name>
<dbReference type="RefSeq" id="WP_163152827.1">
    <property type="nucleotide sequence ID" value="NZ_VKHP01000026.1"/>
</dbReference>
<evidence type="ECO:0000313" key="3">
    <source>
        <dbReference type="Proteomes" id="UP000468531"/>
    </source>
</evidence>
<gene>
    <name evidence="2" type="ORF">FNJ47_09660</name>
</gene>
<dbReference type="AlphaFoldDB" id="A0A6P1BES9"/>
<accession>A0A6P1BES9</accession>
<organism evidence="2 3">
    <name type="scientific">Bradyrhizobium uaiense</name>
    <dbReference type="NCBI Taxonomy" id="2594946"/>
    <lineage>
        <taxon>Bacteria</taxon>
        <taxon>Pseudomonadati</taxon>
        <taxon>Pseudomonadota</taxon>
        <taxon>Alphaproteobacteria</taxon>
        <taxon>Hyphomicrobiales</taxon>
        <taxon>Nitrobacteraceae</taxon>
        <taxon>Bradyrhizobium</taxon>
    </lineage>
</organism>
<proteinExistence type="predicted"/>
<sequence length="66" mass="7160">MSGSVVAKGSVARWFRRGPWEAIAMTLIGGGIVMLVQPWSIDLYSYSFVTILAGTVGFVIVSHFPE</sequence>
<feature type="transmembrane region" description="Helical" evidence="1">
    <location>
        <begin position="20"/>
        <end position="37"/>
    </location>
</feature>
<keyword evidence="1" id="KW-0472">Membrane</keyword>
<protein>
    <submittedName>
        <fullName evidence="2">Uncharacterized protein</fullName>
    </submittedName>
</protein>
<evidence type="ECO:0000256" key="1">
    <source>
        <dbReference type="SAM" id="Phobius"/>
    </source>
</evidence>
<evidence type="ECO:0000313" key="2">
    <source>
        <dbReference type="EMBL" id="NEU96091.1"/>
    </source>
</evidence>
<feature type="transmembrane region" description="Helical" evidence="1">
    <location>
        <begin position="43"/>
        <end position="64"/>
    </location>
</feature>
<comment type="caution">
    <text evidence="2">The sequence shown here is derived from an EMBL/GenBank/DDBJ whole genome shotgun (WGS) entry which is preliminary data.</text>
</comment>
<keyword evidence="3" id="KW-1185">Reference proteome</keyword>